<feature type="domain" description="Beta-lactamase-related" evidence="2">
    <location>
        <begin position="7"/>
        <end position="333"/>
    </location>
</feature>
<dbReference type="InterPro" id="IPR001466">
    <property type="entry name" value="Beta-lactam-related"/>
</dbReference>
<evidence type="ECO:0000259" key="2">
    <source>
        <dbReference type="Pfam" id="PF00144"/>
    </source>
</evidence>
<keyword evidence="1" id="KW-0472">Membrane</keyword>
<keyword evidence="4" id="KW-1185">Reference proteome</keyword>
<dbReference type="Pfam" id="PF00144">
    <property type="entry name" value="Beta-lactamase"/>
    <property type="match status" value="1"/>
</dbReference>
<dbReference type="Proteomes" id="UP001186944">
    <property type="component" value="Unassembled WGS sequence"/>
</dbReference>
<dbReference type="PANTHER" id="PTHR46825:SF15">
    <property type="entry name" value="BETA-LACTAMASE-RELATED DOMAIN-CONTAINING PROTEIN"/>
    <property type="match status" value="1"/>
</dbReference>
<dbReference type="SUPFAM" id="SSF56601">
    <property type="entry name" value="beta-lactamase/transpeptidase-like"/>
    <property type="match status" value="1"/>
</dbReference>
<organism evidence="3 4">
    <name type="scientific">Pinctada imbricata</name>
    <name type="common">Atlantic pearl-oyster</name>
    <name type="synonym">Pinctada martensii</name>
    <dbReference type="NCBI Taxonomy" id="66713"/>
    <lineage>
        <taxon>Eukaryota</taxon>
        <taxon>Metazoa</taxon>
        <taxon>Spiralia</taxon>
        <taxon>Lophotrochozoa</taxon>
        <taxon>Mollusca</taxon>
        <taxon>Bivalvia</taxon>
        <taxon>Autobranchia</taxon>
        <taxon>Pteriomorphia</taxon>
        <taxon>Pterioida</taxon>
        <taxon>Pterioidea</taxon>
        <taxon>Pteriidae</taxon>
        <taxon>Pinctada</taxon>
    </lineage>
</organism>
<sequence>MALQCHDNPALSVSVVKDNEVRFSQGFGTRKIGTSAETVTERTIFGIASLSKAFAATLIVKLLDEDGRYDIDTPLRVILQNDAIFSDELRSKFTTIRDLLAHRHGIPGNNRIRMDTNLTRANLIGRLKYLSFKGRFRDSFYYSNLMYGVLTHIAEVLGGKTWEELVKEHLFDPLGMTSSTFVTTAKSESLELAHGYFNNYGKMEPVPWELSRRWGLLCGSGCVLSNAKDMTKWMMFHLNKGLGPEGTGIMNESSVTTLHRPQLHLPYSTNYKFKKPEIPVPTTQCSYAMGFRNGHYRGYETLSHTGSMYGYKAMLTLFPSENLGIFTAMTGDDQGYWFRTTLQNYLADIYLNQQPWLNQSTLCSFPEPFFKDTRPKTKPPIEKFRKLARYVSRYAGIYYHPAYKNLKIIPKFPLHMEYGFGKFKLYAMTKKDHFYMEAYDMARYMSSSYGKVIFHASERDKNAIDRIEIPSFQKDDPPIFLKGISTPAAYSKLGHKSTADILLPQFIFIIVSVIVVFVNIFLF</sequence>
<gene>
    <name evidence="3" type="ORF">FSP39_017595</name>
</gene>
<dbReference type="InterPro" id="IPR012338">
    <property type="entry name" value="Beta-lactam/transpept-like"/>
</dbReference>
<name>A0AA88YA60_PINIB</name>
<feature type="transmembrane region" description="Helical" evidence="1">
    <location>
        <begin position="501"/>
        <end position="522"/>
    </location>
</feature>
<evidence type="ECO:0000313" key="4">
    <source>
        <dbReference type="Proteomes" id="UP001186944"/>
    </source>
</evidence>
<reference evidence="3" key="1">
    <citation type="submission" date="2019-08" db="EMBL/GenBank/DDBJ databases">
        <title>The improved chromosome-level genome for the pearl oyster Pinctada fucata martensii using PacBio sequencing and Hi-C.</title>
        <authorList>
            <person name="Zheng Z."/>
        </authorList>
    </citation>
    <scope>NUCLEOTIDE SEQUENCE</scope>
    <source>
        <strain evidence="3">ZZ-2019</strain>
        <tissue evidence="3">Adductor muscle</tissue>
    </source>
</reference>
<dbReference type="AlphaFoldDB" id="A0AA88YA60"/>
<dbReference type="EMBL" id="VSWD01000007">
    <property type="protein sequence ID" value="KAK3098245.1"/>
    <property type="molecule type" value="Genomic_DNA"/>
</dbReference>
<comment type="caution">
    <text evidence="3">The sequence shown here is derived from an EMBL/GenBank/DDBJ whole genome shotgun (WGS) entry which is preliminary data.</text>
</comment>
<protein>
    <recommendedName>
        <fullName evidence="2">Beta-lactamase-related domain-containing protein</fullName>
    </recommendedName>
</protein>
<proteinExistence type="predicted"/>
<evidence type="ECO:0000256" key="1">
    <source>
        <dbReference type="SAM" id="Phobius"/>
    </source>
</evidence>
<dbReference type="InterPro" id="IPR050491">
    <property type="entry name" value="AmpC-like"/>
</dbReference>
<accession>A0AA88YA60</accession>
<keyword evidence="1" id="KW-0812">Transmembrane</keyword>
<dbReference type="PANTHER" id="PTHR46825">
    <property type="entry name" value="D-ALANYL-D-ALANINE-CARBOXYPEPTIDASE/ENDOPEPTIDASE AMPH"/>
    <property type="match status" value="1"/>
</dbReference>
<keyword evidence="1" id="KW-1133">Transmembrane helix</keyword>
<dbReference type="Gene3D" id="3.40.710.10">
    <property type="entry name" value="DD-peptidase/beta-lactamase superfamily"/>
    <property type="match status" value="1"/>
</dbReference>
<evidence type="ECO:0000313" key="3">
    <source>
        <dbReference type="EMBL" id="KAK3098245.1"/>
    </source>
</evidence>